<keyword evidence="1" id="KW-0418">Kinase</keyword>
<accession>A0A841BLX5</accession>
<evidence type="ECO:0000313" key="2">
    <source>
        <dbReference type="Proteomes" id="UP000587527"/>
    </source>
</evidence>
<sequence length="195" mass="20121">MEAGRVWVVAGPPGAGKTTAARALAGLLMPPGALLDKDTIYGGFVAAALVSAGRPPGEREGPWYDVHVKPHEYDGMAATAREIRGSGCPVVLCAPFTRQIRSTTAWSSLVDAVGGPSVSLLWLHCDPVTLLARLEGRGSVRDGQKLAGYAEFVATVQPDLPPVVPHVVLDNRRDGIGGVLAQLRAVVGAGAGGEA</sequence>
<gene>
    <name evidence="1" type="ORF">F4553_001635</name>
</gene>
<evidence type="ECO:0000313" key="1">
    <source>
        <dbReference type="EMBL" id="MBB5868256.1"/>
    </source>
</evidence>
<dbReference type="Gene3D" id="3.40.50.300">
    <property type="entry name" value="P-loop containing nucleotide triphosphate hydrolases"/>
    <property type="match status" value="1"/>
</dbReference>
<dbReference type="SUPFAM" id="SSF52540">
    <property type="entry name" value="P-loop containing nucleoside triphosphate hydrolases"/>
    <property type="match status" value="1"/>
</dbReference>
<proteinExistence type="predicted"/>
<dbReference type="Pfam" id="PF13671">
    <property type="entry name" value="AAA_33"/>
    <property type="match status" value="1"/>
</dbReference>
<keyword evidence="2" id="KW-1185">Reference proteome</keyword>
<protein>
    <submittedName>
        <fullName evidence="1">Putative kinase</fullName>
    </submittedName>
</protein>
<dbReference type="GO" id="GO:0016301">
    <property type="term" value="F:kinase activity"/>
    <property type="evidence" value="ECO:0007669"/>
    <property type="project" value="UniProtKB-KW"/>
</dbReference>
<dbReference type="EMBL" id="JACHMN010000002">
    <property type="protein sequence ID" value="MBB5868256.1"/>
    <property type="molecule type" value="Genomic_DNA"/>
</dbReference>
<dbReference type="InterPro" id="IPR027417">
    <property type="entry name" value="P-loop_NTPase"/>
</dbReference>
<dbReference type="AlphaFoldDB" id="A0A841BLX5"/>
<name>A0A841BLX5_9ACTN</name>
<keyword evidence="1" id="KW-0808">Transferase</keyword>
<dbReference type="CDD" id="cd00267">
    <property type="entry name" value="ABC_ATPase"/>
    <property type="match status" value="1"/>
</dbReference>
<organism evidence="1 2">
    <name type="scientific">Allocatelliglobosispora scoriae</name>
    <dbReference type="NCBI Taxonomy" id="643052"/>
    <lineage>
        <taxon>Bacteria</taxon>
        <taxon>Bacillati</taxon>
        <taxon>Actinomycetota</taxon>
        <taxon>Actinomycetes</taxon>
        <taxon>Micromonosporales</taxon>
        <taxon>Micromonosporaceae</taxon>
        <taxon>Allocatelliglobosispora</taxon>
    </lineage>
</organism>
<dbReference type="RefSeq" id="WP_184834054.1">
    <property type="nucleotide sequence ID" value="NZ_JACHMN010000002.1"/>
</dbReference>
<comment type="caution">
    <text evidence="1">The sequence shown here is derived from an EMBL/GenBank/DDBJ whole genome shotgun (WGS) entry which is preliminary data.</text>
</comment>
<dbReference type="Proteomes" id="UP000587527">
    <property type="component" value="Unassembled WGS sequence"/>
</dbReference>
<reference evidence="1 2" key="1">
    <citation type="submission" date="2020-08" db="EMBL/GenBank/DDBJ databases">
        <title>Sequencing the genomes of 1000 actinobacteria strains.</title>
        <authorList>
            <person name="Klenk H.-P."/>
        </authorList>
    </citation>
    <scope>NUCLEOTIDE SEQUENCE [LARGE SCALE GENOMIC DNA]</scope>
    <source>
        <strain evidence="1 2">DSM 45362</strain>
    </source>
</reference>